<proteinExistence type="predicted"/>
<dbReference type="KEGG" id="acan:ACA1_386800"/>
<name>L8HBR6_ACACF</name>
<evidence type="ECO:0000313" key="2">
    <source>
        <dbReference type="Proteomes" id="UP000011083"/>
    </source>
</evidence>
<dbReference type="Proteomes" id="UP000011083">
    <property type="component" value="Unassembled WGS sequence"/>
</dbReference>
<protein>
    <submittedName>
        <fullName evidence="1">Uncharacterized protein</fullName>
    </submittedName>
</protein>
<dbReference type="RefSeq" id="XP_004347233.1">
    <property type="nucleotide sequence ID" value="XM_004347183.1"/>
</dbReference>
<dbReference type="VEuPathDB" id="AmoebaDB:ACA1_386800"/>
<dbReference type="GeneID" id="14922766"/>
<organism evidence="1 2">
    <name type="scientific">Acanthamoeba castellanii (strain ATCC 30010 / Neff)</name>
    <dbReference type="NCBI Taxonomy" id="1257118"/>
    <lineage>
        <taxon>Eukaryota</taxon>
        <taxon>Amoebozoa</taxon>
        <taxon>Discosea</taxon>
        <taxon>Longamoebia</taxon>
        <taxon>Centramoebida</taxon>
        <taxon>Acanthamoebidae</taxon>
        <taxon>Acanthamoeba</taxon>
    </lineage>
</organism>
<evidence type="ECO:0000313" key="1">
    <source>
        <dbReference type="EMBL" id="ELR21851.1"/>
    </source>
</evidence>
<gene>
    <name evidence="1" type="ORF">ACA1_386800</name>
</gene>
<accession>L8HBR6</accession>
<reference evidence="1 2" key="1">
    <citation type="journal article" date="2013" name="Genome Biol.">
        <title>Genome of Acanthamoeba castellanii highlights extensive lateral gene transfer and early evolution of tyrosine kinase signaling.</title>
        <authorList>
            <person name="Clarke M."/>
            <person name="Lohan A.J."/>
            <person name="Liu B."/>
            <person name="Lagkouvardos I."/>
            <person name="Roy S."/>
            <person name="Zafar N."/>
            <person name="Bertelli C."/>
            <person name="Schilde C."/>
            <person name="Kianianmomeni A."/>
            <person name="Burglin T.R."/>
            <person name="Frech C."/>
            <person name="Turcotte B."/>
            <person name="Kopec K.O."/>
            <person name="Synnott J.M."/>
            <person name="Choo C."/>
            <person name="Paponov I."/>
            <person name="Finkler A."/>
            <person name="Soon Heng Tan C."/>
            <person name="Hutchins A.P."/>
            <person name="Weinmeier T."/>
            <person name="Rattei T."/>
            <person name="Chu J.S."/>
            <person name="Gimenez G."/>
            <person name="Irimia M."/>
            <person name="Rigden D.J."/>
            <person name="Fitzpatrick D.A."/>
            <person name="Lorenzo-Morales J."/>
            <person name="Bateman A."/>
            <person name="Chiu C.H."/>
            <person name="Tang P."/>
            <person name="Hegemann P."/>
            <person name="Fromm H."/>
            <person name="Raoult D."/>
            <person name="Greub G."/>
            <person name="Miranda-Saavedra D."/>
            <person name="Chen N."/>
            <person name="Nash P."/>
            <person name="Ginger M.L."/>
            <person name="Horn M."/>
            <person name="Schaap P."/>
            <person name="Caler L."/>
            <person name="Loftus B."/>
        </authorList>
    </citation>
    <scope>NUCLEOTIDE SEQUENCE [LARGE SCALE GENOMIC DNA]</scope>
    <source>
        <strain evidence="1 2">Neff</strain>
    </source>
</reference>
<keyword evidence="2" id="KW-1185">Reference proteome</keyword>
<sequence length="164" mass="18912">MDQHLCDNSAPEGYTTIMLEEWMKKDPKKNKLLLVQVAMLFIIGKLKKFGAKCWKDCLLRQGMFNSACNYVLKSKNDCSFLMFNKDCTILSFDNGIFCTMQQVDKEDPSIEYMLVCHFTQYGSPELAWLPAQFGLANYIWGSINPEWLMCNLHNILMPVVEGML</sequence>
<dbReference type="AlphaFoldDB" id="L8HBR6"/>
<dbReference type="EMBL" id="KB007900">
    <property type="protein sequence ID" value="ELR21851.1"/>
    <property type="molecule type" value="Genomic_DNA"/>
</dbReference>